<keyword evidence="3 5" id="KW-0720">Serine protease</keyword>
<evidence type="ECO:0000256" key="3">
    <source>
        <dbReference type="ARBA" id="ARBA00022825"/>
    </source>
</evidence>
<keyword evidence="1 5" id="KW-0645">Protease</keyword>
<gene>
    <name evidence="8" type="primary">CTRB1</name>
    <name evidence="8" type="ORF">g.4602</name>
</gene>
<evidence type="ECO:0000313" key="8">
    <source>
        <dbReference type="EMBL" id="JAD04159.1"/>
    </source>
</evidence>
<dbReference type="GO" id="GO:0004252">
    <property type="term" value="F:serine-type endopeptidase activity"/>
    <property type="evidence" value="ECO:0007669"/>
    <property type="project" value="InterPro"/>
</dbReference>
<name>A0A0A1WYL4_ZEUCU</name>
<dbReference type="InterPro" id="IPR001314">
    <property type="entry name" value="Peptidase_S1A"/>
</dbReference>
<reference evidence="8" key="2">
    <citation type="journal article" date="2015" name="Gigascience">
        <title>Reconstructing a comprehensive transcriptome assembly of a white-pupal translocated strain of the pest fruit fly Bactrocera cucurbitae.</title>
        <authorList>
            <person name="Sim S.B."/>
            <person name="Calla B."/>
            <person name="Hall B."/>
            <person name="DeRego T."/>
            <person name="Geib S.M."/>
        </authorList>
    </citation>
    <scope>NUCLEOTIDE SEQUENCE</scope>
</reference>
<evidence type="ECO:0000256" key="2">
    <source>
        <dbReference type="ARBA" id="ARBA00022801"/>
    </source>
</evidence>
<dbReference type="InterPro" id="IPR009003">
    <property type="entry name" value="Peptidase_S1_PA"/>
</dbReference>
<evidence type="ECO:0000256" key="4">
    <source>
        <dbReference type="ARBA" id="ARBA00023157"/>
    </source>
</evidence>
<dbReference type="PRINTS" id="PR00722">
    <property type="entry name" value="CHYMOTRYPSIN"/>
</dbReference>
<dbReference type="InterPro" id="IPR033116">
    <property type="entry name" value="TRYPSIN_SER"/>
</dbReference>
<dbReference type="FunFam" id="2.40.10.10:FF:000034">
    <property type="entry name" value="Eupolytin"/>
    <property type="match status" value="1"/>
</dbReference>
<dbReference type="InterPro" id="IPR043504">
    <property type="entry name" value="Peptidase_S1_PA_chymotrypsin"/>
</dbReference>
<dbReference type="PANTHER" id="PTHR24260:SF136">
    <property type="entry name" value="GH08193P-RELATED"/>
    <property type="match status" value="1"/>
</dbReference>
<evidence type="ECO:0000256" key="1">
    <source>
        <dbReference type="ARBA" id="ARBA00022670"/>
    </source>
</evidence>
<sequence length="406" mass="46843">MMITHTRTMPMLQMLLLTCLVERYTATSWRSVKPMYLLSMYEPSDDYSSEPMVLSLEADTAEDDPSLQRTPAMDRIFGGSVAERHSFPYQVGLLLQRPKGLYWCGGALISDEYVLTAAHCVDMAKRALVFLGAHEIKNANEMGQVRIMVKRNSFIIYPSWNPRRLKDDIALVRLPVPIEFNDRIQPIPLPRRSYEYQDFQDKLAIASGWGRYAMGAHAISNVLRYVKLRIIDGWTCKRSFPLSYHSTNICTSGKFARSTCNGDSGGPLVVRRRHTKKRVLVGLTSFGSIHGCDLGYPAAFTKVASYLDWINDETGIELWQESSNAIVFKKILKDYERKHNKYNYLNEDLTMEDEEDWNDSTEKIPEFSPVRIKRPSRVGRTSYTLRPPRQRTRYASPRTYRKYIFL</sequence>
<reference evidence="8" key="1">
    <citation type="submission" date="2014-11" db="EMBL/GenBank/DDBJ databases">
        <authorList>
            <person name="Geib S."/>
        </authorList>
    </citation>
    <scope>NUCLEOTIDE SEQUENCE</scope>
</reference>
<feature type="signal peptide" evidence="6">
    <location>
        <begin position="1"/>
        <end position="26"/>
    </location>
</feature>
<keyword evidence="2 5" id="KW-0378">Hydrolase</keyword>
<dbReference type="OrthoDB" id="5565075at2759"/>
<dbReference type="InterPro" id="IPR001254">
    <property type="entry name" value="Trypsin_dom"/>
</dbReference>
<organism evidence="8">
    <name type="scientific">Zeugodacus cucurbitae</name>
    <name type="common">Melon fruit fly</name>
    <name type="synonym">Bactrocera cucurbitae</name>
    <dbReference type="NCBI Taxonomy" id="28588"/>
    <lineage>
        <taxon>Eukaryota</taxon>
        <taxon>Metazoa</taxon>
        <taxon>Ecdysozoa</taxon>
        <taxon>Arthropoda</taxon>
        <taxon>Hexapoda</taxon>
        <taxon>Insecta</taxon>
        <taxon>Pterygota</taxon>
        <taxon>Neoptera</taxon>
        <taxon>Endopterygota</taxon>
        <taxon>Diptera</taxon>
        <taxon>Brachycera</taxon>
        <taxon>Muscomorpha</taxon>
        <taxon>Tephritoidea</taxon>
        <taxon>Tephritidae</taxon>
        <taxon>Zeugodacus</taxon>
        <taxon>Zeugodacus</taxon>
    </lineage>
</organism>
<protein>
    <submittedName>
        <fullName evidence="8">Chymotrypsin BI</fullName>
    </submittedName>
</protein>
<dbReference type="PANTHER" id="PTHR24260">
    <property type="match status" value="1"/>
</dbReference>
<feature type="chain" id="PRO_5001982786" evidence="6">
    <location>
        <begin position="27"/>
        <end position="406"/>
    </location>
</feature>
<dbReference type="CDD" id="cd00190">
    <property type="entry name" value="Tryp_SPc"/>
    <property type="match status" value="1"/>
</dbReference>
<dbReference type="SUPFAM" id="SSF50494">
    <property type="entry name" value="Trypsin-like serine proteases"/>
    <property type="match status" value="1"/>
</dbReference>
<accession>A0A0A1WYL4</accession>
<keyword evidence="4" id="KW-1015">Disulfide bond</keyword>
<dbReference type="PROSITE" id="PS00134">
    <property type="entry name" value="TRYPSIN_HIS"/>
    <property type="match status" value="1"/>
</dbReference>
<dbReference type="Pfam" id="PF00089">
    <property type="entry name" value="Trypsin"/>
    <property type="match status" value="1"/>
</dbReference>
<dbReference type="GeneID" id="105215004"/>
<evidence type="ECO:0000256" key="6">
    <source>
        <dbReference type="SAM" id="SignalP"/>
    </source>
</evidence>
<dbReference type="AlphaFoldDB" id="A0A0A1WYL4"/>
<dbReference type="EMBL" id="GBXI01010133">
    <property type="protein sequence ID" value="JAD04159.1"/>
    <property type="molecule type" value="Transcribed_RNA"/>
</dbReference>
<evidence type="ECO:0000259" key="7">
    <source>
        <dbReference type="PROSITE" id="PS50240"/>
    </source>
</evidence>
<dbReference type="SMART" id="SM00020">
    <property type="entry name" value="Tryp_SPc"/>
    <property type="match status" value="1"/>
</dbReference>
<dbReference type="PROSITE" id="PS50240">
    <property type="entry name" value="TRYPSIN_DOM"/>
    <property type="match status" value="1"/>
</dbReference>
<dbReference type="GO" id="GO:0006508">
    <property type="term" value="P:proteolysis"/>
    <property type="evidence" value="ECO:0007669"/>
    <property type="project" value="UniProtKB-KW"/>
</dbReference>
<proteinExistence type="predicted"/>
<dbReference type="InterPro" id="IPR051333">
    <property type="entry name" value="CLIP_Serine_Protease"/>
</dbReference>
<dbReference type="InterPro" id="IPR018114">
    <property type="entry name" value="TRYPSIN_HIS"/>
</dbReference>
<evidence type="ECO:0000256" key="5">
    <source>
        <dbReference type="RuleBase" id="RU363034"/>
    </source>
</evidence>
<keyword evidence="6" id="KW-0732">Signal</keyword>
<feature type="domain" description="Peptidase S1" evidence="7">
    <location>
        <begin position="76"/>
        <end position="315"/>
    </location>
</feature>
<dbReference type="PROSITE" id="PS00135">
    <property type="entry name" value="TRYPSIN_SER"/>
    <property type="match status" value="1"/>
</dbReference>
<dbReference type="Gene3D" id="2.40.10.10">
    <property type="entry name" value="Trypsin-like serine proteases"/>
    <property type="match status" value="1"/>
</dbReference>